<feature type="region of interest" description="Disordered" evidence="1">
    <location>
        <begin position="80"/>
        <end position="104"/>
    </location>
</feature>
<evidence type="ECO:0008006" key="4">
    <source>
        <dbReference type="Google" id="ProtNLM"/>
    </source>
</evidence>
<dbReference type="EMBL" id="BAAAQY010000013">
    <property type="protein sequence ID" value="GAA2247720.1"/>
    <property type="molecule type" value="Genomic_DNA"/>
</dbReference>
<evidence type="ECO:0000313" key="3">
    <source>
        <dbReference type="Proteomes" id="UP001500929"/>
    </source>
</evidence>
<comment type="caution">
    <text evidence="2">The sequence shown here is derived from an EMBL/GenBank/DDBJ whole genome shotgun (WGS) entry which is preliminary data.</text>
</comment>
<reference evidence="3" key="1">
    <citation type="journal article" date="2019" name="Int. J. Syst. Evol. Microbiol.">
        <title>The Global Catalogue of Microorganisms (GCM) 10K type strain sequencing project: providing services to taxonomists for standard genome sequencing and annotation.</title>
        <authorList>
            <consortium name="The Broad Institute Genomics Platform"/>
            <consortium name="The Broad Institute Genome Sequencing Center for Infectious Disease"/>
            <person name="Wu L."/>
            <person name="Ma J."/>
        </authorList>
    </citation>
    <scope>NUCLEOTIDE SEQUENCE [LARGE SCALE GENOMIC DNA]</scope>
    <source>
        <strain evidence="3">JCM 16117</strain>
    </source>
</reference>
<name>A0ABP5R1J9_9MICO</name>
<dbReference type="Proteomes" id="UP001500929">
    <property type="component" value="Unassembled WGS sequence"/>
</dbReference>
<accession>A0ABP5R1J9</accession>
<protein>
    <recommendedName>
        <fullName evidence="4">Helix-turn-helix DNA binding domain protein</fullName>
    </recommendedName>
</protein>
<evidence type="ECO:0000256" key="1">
    <source>
        <dbReference type="SAM" id="MobiDB-lite"/>
    </source>
</evidence>
<proteinExistence type="predicted"/>
<organism evidence="2 3">
    <name type="scientific">Herbiconiux moechotypicola</name>
    <dbReference type="NCBI Taxonomy" id="637393"/>
    <lineage>
        <taxon>Bacteria</taxon>
        <taxon>Bacillati</taxon>
        <taxon>Actinomycetota</taxon>
        <taxon>Actinomycetes</taxon>
        <taxon>Micrococcales</taxon>
        <taxon>Microbacteriaceae</taxon>
        <taxon>Herbiconiux</taxon>
    </lineage>
</organism>
<sequence>MPRSLEEIAALDEYYSARCEAYEPDPADEIDIRAHDELVAAAAARAAAEMRLAAAVVAARNGNMTWGTIGAIVGTSGEAARQRYGRPGEGPGRAKRPAGRREVG</sequence>
<dbReference type="RefSeq" id="WP_259481131.1">
    <property type="nucleotide sequence ID" value="NZ_BAAAQY010000013.1"/>
</dbReference>
<evidence type="ECO:0000313" key="2">
    <source>
        <dbReference type="EMBL" id="GAA2247720.1"/>
    </source>
</evidence>
<gene>
    <name evidence="2" type="ORF">GCM10009851_36450</name>
</gene>
<keyword evidence="3" id="KW-1185">Reference proteome</keyword>